<dbReference type="GO" id="GO:0004843">
    <property type="term" value="F:cysteine-type deubiquitinase activity"/>
    <property type="evidence" value="ECO:0007669"/>
    <property type="project" value="UniProtKB-UniRule"/>
</dbReference>
<comment type="catalytic activity">
    <reaction evidence="5">
        <text>Thiol-dependent hydrolysis of ester, thioester, amide, peptide and isopeptide bonds formed by the C-terminal Gly of ubiquitin (a 76-residue protein attached to proteins as an intracellular targeting signal).</text>
        <dbReference type="EC" id="3.4.19.12"/>
    </reaction>
</comment>
<dbReference type="PROSITE" id="PS00973">
    <property type="entry name" value="USP_2"/>
    <property type="match status" value="1"/>
</dbReference>
<gene>
    <name evidence="8" type="ORF">SPOG_04058</name>
</gene>
<keyword evidence="5" id="KW-0645">Protease</keyword>
<dbReference type="SMART" id="SM00290">
    <property type="entry name" value="ZnF_UBP"/>
    <property type="match status" value="1"/>
</dbReference>
<dbReference type="GO" id="GO:0006508">
    <property type="term" value="P:proteolysis"/>
    <property type="evidence" value="ECO:0007669"/>
    <property type="project" value="UniProtKB-KW"/>
</dbReference>
<dbReference type="AlphaFoldDB" id="S9W8G9"/>
<keyword evidence="5" id="KW-0788">Thiol protease</keyword>
<dbReference type="RefSeq" id="XP_013021774.1">
    <property type="nucleotide sequence ID" value="XM_013166320.1"/>
</dbReference>
<protein>
    <recommendedName>
        <fullName evidence="5">Ubiquitin carboxyl-terminal hydrolase</fullName>
        <ecNumber evidence="5">3.4.19.12</ecNumber>
    </recommendedName>
</protein>
<dbReference type="STRING" id="653667.S9W8G9"/>
<dbReference type="GO" id="GO:0005634">
    <property type="term" value="C:nucleus"/>
    <property type="evidence" value="ECO:0007669"/>
    <property type="project" value="TreeGrafter"/>
</dbReference>
<evidence type="ECO:0000256" key="4">
    <source>
        <dbReference type="PROSITE-ProRule" id="PRU00502"/>
    </source>
</evidence>
<dbReference type="HOGENOM" id="CLU_008279_11_2_1"/>
<dbReference type="GO" id="GO:0000124">
    <property type="term" value="C:SAGA complex"/>
    <property type="evidence" value="ECO:0007669"/>
    <property type="project" value="EnsemblFungi"/>
</dbReference>
<dbReference type="InterPro" id="IPR038765">
    <property type="entry name" value="Papain-like_cys_pep_sf"/>
</dbReference>
<reference evidence="8 9" key="1">
    <citation type="journal article" date="2011" name="Science">
        <title>Comparative functional genomics of the fission yeasts.</title>
        <authorList>
            <person name="Rhind N."/>
            <person name="Chen Z."/>
            <person name="Yassour M."/>
            <person name="Thompson D.A."/>
            <person name="Haas B.J."/>
            <person name="Habib N."/>
            <person name="Wapinski I."/>
            <person name="Roy S."/>
            <person name="Lin M.F."/>
            <person name="Heiman D.I."/>
            <person name="Young S.K."/>
            <person name="Furuya K."/>
            <person name="Guo Y."/>
            <person name="Pidoux A."/>
            <person name="Chen H.M."/>
            <person name="Robbertse B."/>
            <person name="Goldberg J.M."/>
            <person name="Aoki K."/>
            <person name="Bayne E.H."/>
            <person name="Berlin A.M."/>
            <person name="Desjardins C.A."/>
            <person name="Dobbs E."/>
            <person name="Dukaj L."/>
            <person name="Fan L."/>
            <person name="FitzGerald M.G."/>
            <person name="French C."/>
            <person name="Gujja S."/>
            <person name="Hansen K."/>
            <person name="Keifenheim D."/>
            <person name="Levin J.Z."/>
            <person name="Mosher R.A."/>
            <person name="Mueller C.A."/>
            <person name="Pfiffner J."/>
            <person name="Priest M."/>
            <person name="Russ C."/>
            <person name="Smialowska A."/>
            <person name="Swoboda P."/>
            <person name="Sykes S.M."/>
            <person name="Vaughn M."/>
            <person name="Vengrova S."/>
            <person name="Yoder R."/>
            <person name="Zeng Q."/>
            <person name="Allshire R."/>
            <person name="Baulcombe D."/>
            <person name="Birren B.W."/>
            <person name="Brown W."/>
            <person name="Ekwall K."/>
            <person name="Kellis M."/>
            <person name="Leatherwood J."/>
            <person name="Levin H."/>
            <person name="Margalit H."/>
            <person name="Martienssen R."/>
            <person name="Nieduszynski C.A."/>
            <person name="Spatafora J.W."/>
            <person name="Friedman N."/>
            <person name="Dalgaard J.Z."/>
            <person name="Baumann P."/>
            <person name="Niki H."/>
            <person name="Regev A."/>
            <person name="Nusbaum C."/>
        </authorList>
    </citation>
    <scope>NUCLEOTIDE SEQUENCE [LARGE SCALE GENOMIC DNA]</scope>
    <source>
        <strain evidence="9">OY26 / ATCC MYA-4695 / CBS 11777 / NBRC 106824 / NRRL Y48691</strain>
    </source>
</reference>
<comment type="similarity">
    <text evidence="5">Belongs to the peptidase C19 family.</text>
</comment>
<dbReference type="InterPro" id="IPR050164">
    <property type="entry name" value="Peptidase_C19"/>
</dbReference>
<evidence type="ECO:0000259" key="6">
    <source>
        <dbReference type="PROSITE" id="PS50235"/>
    </source>
</evidence>
<keyword evidence="1" id="KW-0479">Metal-binding</keyword>
<dbReference type="InterPro" id="IPR013083">
    <property type="entry name" value="Znf_RING/FYVE/PHD"/>
</dbReference>
<dbReference type="InterPro" id="IPR001607">
    <property type="entry name" value="Znf_UBP"/>
</dbReference>
<dbReference type="Pfam" id="PF02148">
    <property type="entry name" value="zf-UBP"/>
    <property type="match status" value="1"/>
</dbReference>
<evidence type="ECO:0000256" key="5">
    <source>
        <dbReference type="RuleBase" id="RU366025"/>
    </source>
</evidence>
<dbReference type="GO" id="GO:0008270">
    <property type="term" value="F:zinc ion binding"/>
    <property type="evidence" value="ECO:0007669"/>
    <property type="project" value="UniProtKB-KW"/>
</dbReference>
<evidence type="ECO:0000256" key="1">
    <source>
        <dbReference type="ARBA" id="ARBA00022723"/>
    </source>
</evidence>
<feature type="domain" description="UBP-type" evidence="7">
    <location>
        <begin position="7"/>
        <end position="114"/>
    </location>
</feature>
<keyword evidence="5 8" id="KW-0378">Hydrolase</keyword>
<dbReference type="PANTHER" id="PTHR24006:SF937">
    <property type="entry name" value="UBIQUITIN CARBOXYL-TERMINAL HYDROLASE"/>
    <property type="match status" value="1"/>
</dbReference>
<organism evidence="8 9">
    <name type="scientific">Schizosaccharomyces cryophilus (strain OY26 / ATCC MYA-4695 / CBS 11777 / NBRC 106824 / NRRL Y48691)</name>
    <name type="common">Fission yeast</name>
    <dbReference type="NCBI Taxonomy" id="653667"/>
    <lineage>
        <taxon>Eukaryota</taxon>
        <taxon>Fungi</taxon>
        <taxon>Dikarya</taxon>
        <taxon>Ascomycota</taxon>
        <taxon>Taphrinomycotina</taxon>
        <taxon>Schizosaccharomycetes</taxon>
        <taxon>Schizosaccharomycetales</taxon>
        <taxon>Schizosaccharomycetaceae</taxon>
        <taxon>Schizosaccharomyces</taxon>
    </lineage>
</organism>
<name>S9W8G9_SCHCR</name>
<dbReference type="InterPro" id="IPR001394">
    <property type="entry name" value="Peptidase_C19_UCH"/>
</dbReference>
<dbReference type="PROSITE" id="PS00972">
    <property type="entry name" value="USP_1"/>
    <property type="match status" value="1"/>
</dbReference>
<evidence type="ECO:0000256" key="2">
    <source>
        <dbReference type="ARBA" id="ARBA00022771"/>
    </source>
</evidence>
<dbReference type="Pfam" id="PF00443">
    <property type="entry name" value="UCH"/>
    <property type="match status" value="1"/>
</dbReference>
<dbReference type="InterPro" id="IPR028889">
    <property type="entry name" value="USP"/>
</dbReference>
<dbReference type="PROSITE" id="PS50235">
    <property type="entry name" value="USP_3"/>
    <property type="match status" value="1"/>
</dbReference>
<evidence type="ECO:0000313" key="9">
    <source>
        <dbReference type="Proteomes" id="UP000015464"/>
    </source>
</evidence>
<keyword evidence="9" id="KW-1185">Reference proteome</keyword>
<proteinExistence type="inferred from homology"/>
<feature type="domain" description="USP" evidence="6">
    <location>
        <begin position="146"/>
        <end position="436"/>
    </location>
</feature>
<evidence type="ECO:0000313" key="8">
    <source>
        <dbReference type="EMBL" id="EPY54165.1"/>
    </source>
</evidence>
<keyword evidence="5" id="KW-0833">Ubl conjugation pathway</keyword>
<dbReference type="Gene3D" id="3.30.40.10">
    <property type="entry name" value="Zinc/RING finger domain, C3HC4 (zinc finger)"/>
    <property type="match status" value="1"/>
</dbReference>
<dbReference type="EC" id="3.4.19.12" evidence="5"/>
<dbReference type="GO" id="GO:0016579">
    <property type="term" value="P:protein deubiquitination"/>
    <property type="evidence" value="ECO:0007669"/>
    <property type="project" value="InterPro"/>
</dbReference>
<dbReference type="Proteomes" id="UP000015464">
    <property type="component" value="Unassembled WGS sequence"/>
</dbReference>
<dbReference type="PANTHER" id="PTHR24006">
    <property type="entry name" value="UBIQUITIN CARBOXYL-TERMINAL HYDROLASE"/>
    <property type="match status" value="1"/>
</dbReference>
<keyword evidence="2 4" id="KW-0863">Zinc-finger</keyword>
<evidence type="ECO:0000259" key="7">
    <source>
        <dbReference type="PROSITE" id="PS50271"/>
    </source>
</evidence>
<dbReference type="SUPFAM" id="SSF57850">
    <property type="entry name" value="RING/U-box"/>
    <property type="match status" value="1"/>
</dbReference>
<dbReference type="GeneID" id="25038372"/>
<keyword evidence="3" id="KW-0862">Zinc</keyword>
<dbReference type="OrthoDB" id="289038at2759"/>
<dbReference type="eggNOG" id="KOG1867">
    <property type="taxonomic scope" value="Eukaryota"/>
</dbReference>
<dbReference type="EMBL" id="KE546988">
    <property type="protein sequence ID" value="EPY54165.1"/>
    <property type="molecule type" value="Genomic_DNA"/>
</dbReference>
<sequence length="448" mass="52172">MVNDVVETCPHIKLQSSFIEPYHKICTQIFARNNLRRWCSVCRKSNKRTLRCLECEYTGCLWDQHFEQHVKESRHSFGVDLKNCHIYCYVCKDYVYHPRLEMLRVKIQNIRAWQNKHKRLPDRYEQTISLYPYEKYSSICCTAGLRGIQNLGATCFMSVILQSTLHNPLLRNLFLSGFHTFETCKRSSCMTCAIDNMFASVYASKEKTSFYGPTVILNLMWKMSKSLSGYSQQDGHEFLVYLLDQMHSESGGDNSFPCKCPIHKIFSGSMKNVITCSECKTQKVATDPLMEVSLDLHEPSIQGCLERYISPEHIQYTCSDCSAKTATKQLFFDKLPPTLCLQLKRFEQNSFAISTKVDKVITYPMLLKMQYNFNQDSVDYQLYSIVCHKGTLDTGHYIAYTLFQDHWYLLDDTTITVVSESEVLNTQAYLLFYHEKNLVYEDEHSEKN</sequence>
<dbReference type="OMA" id="NVSCNCI"/>
<accession>S9W8G9</accession>
<evidence type="ECO:0000256" key="3">
    <source>
        <dbReference type="ARBA" id="ARBA00022833"/>
    </source>
</evidence>
<dbReference type="InterPro" id="IPR018200">
    <property type="entry name" value="USP_CS"/>
</dbReference>
<dbReference type="PROSITE" id="PS50271">
    <property type="entry name" value="ZF_UBP"/>
    <property type="match status" value="1"/>
</dbReference>
<dbReference type="SUPFAM" id="SSF54001">
    <property type="entry name" value="Cysteine proteinases"/>
    <property type="match status" value="1"/>
</dbReference>
<dbReference type="Gene3D" id="3.90.70.10">
    <property type="entry name" value="Cysteine proteinases"/>
    <property type="match status" value="1"/>
</dbReference>
<dbReference type="GO" id="GO:0005829">
    <property type="term" value="C:cytosol"/>
    <property type="evidence" value="ECO:0007669"/>
    <property type="project" value="TreeGrafter"/>
</dbReference>